<name>A0ABS2TU81_9ACTN</name>
<feature type="transmembrane region" description="Helical" evidence="6">
    <location>
        <begin position="351"/>
        <end position="374"/>
    </location>
</feature>
<dbReference type="Proteomes" id="UP000749040">
    <property type="component" value="Unassembled WGS sequence"/>
</dbReference>
<feature type="transmembrane region" description="Helical" evidence="6">
    <location>
        <begin position="98"/>
        <end position="117"/>
    </location>
</feature>
<feature type="transmembrane region" description="Helical" evidence="6">
    <location>
        <begin position="256"/>
        <end position="278"/>
    </location>
</feature>
<feature type="transmembrane region" description="Helical" evidence="6">
    <location>
        <begin position="123"/>
        <end position="147"/>
    </location>
</feature>
<proteinExistence type="predicted"/>
<evidence type="ECO:0000313" key="9">
    <source>
        <dbReference type="Proteomes" id="UP000749040"/>
    </source>
</evidence>
<sequence length="705" mass="73979">MSAPTIPAAPPIKARRGLWGRQLDRYPGNGARALYLGIVVVSTVTLYYELFVQNAVSTQIAAKLHMSLAYFVAVIVIGYGLGAVGSVLAGLADRWGRANLVVYGLALTGGLVLFALPNAHTKLTYLVLFGLVSIVEGVVLVATPALVRDFSPQVGRASAMGLWTLGPVAGSLLVTEVSSNTLTAHPDWQYQFRFCGVVGLAVFVIAFLGLRELAPRLRDQLMVSLRDQAVVEARARGVDPDRDAGGRWRQVLRTDVIGPAFGIGAFLLFFYMAVGLFVVFYTTTFGYSLARANALGNWYWGLQAVALIIAGVLSDRLRVRKPFMVVGAAVSAVGVALFARATTHADTGYYHFAWIIALISIGGAIALSAWMAAFTETVEKHSPAATATGLAVWGAMLRVIVVATLGSVTFAIPAAETLVDHGPQLKAAVAGQDPSLSASQNAIVKAVAADPGIAVKAQTLAAQDSSELATAARLTPAVSAALIANPNDQVAQATALSQISGKPVREIAQVLTLTTRYQAQLATAATLDPATQAALATGATDPGTLAKAVGEIAAGLHVPVATATADLQALAQVPPTDLTLLRTDGPVLQQARAKLTALGKVPPADLTFLNTYGRGLKDPAVASALAYLQKEAPVVQKAVKDSPAQWQRWWWLCFIGQLVFLPSIWLLAGRWSPAKARADAAAHNSAVARELAALAAERAGGQQAR</sequence>
<reference evidence="8 9" key="1">
    <citation type="submission" date="2021-01" db="EMBL/GenBank/DDBJ databases">
        <title>Streptomyces acididurans sp. nov., isolated from a peat swamp forest soil.</title>
        <authorList>
            <person name="Chantavorakit T."/>
            <person name="Duangmal K."/>
        </authorList>
    </citation>
    <scope>NUCLEOTIDE SEQUENCE [LARGE SCALE GENOMIC DNA]</scope>
    <source>
        <strain evidence="8 9">KK5PA1</strain>
    </source>
</reference>
<evidence type="ECO:0000256" key="5">
    <source>
        <dbReference type="ARBA" id="ARBA00023136"/>
    </source>
</evidence>
<protein>
    <submittedName>
        <fullName evidence="8">MFS transporter</fullName>
    </submittedName>
</protein>
<feature type="transmembrane region" description="Helical" evidence="6">
    <location>
        <begin position="322"/>
        <end position="339"/>
    </location>
</feature>
<accession>A0ABS2TU81</accession>
<comment type="caution">
    <text evidence="8">The sequence shown here is derived from an EMBL/GenBank/DDBJ whole genome shotgun (WGS) entry which is preliminary data.</text>
</comment>
<keyword evidence="2" id="KW-0813">Transport</keyword>
<keyword evidence="4 6" id="KW-1133">Transmembrane helix</keyword>
<feature type="transmembrane region" description="Helical" evidence="6">
    <location>
        <begin position="395"/>
        <end position="415"/>
    </location>
</feature>
<feature type="transmembrane region" description="Helical" evidence="6">
    <location>
        <begin position="159"/>
        <end position="178"/>
    </location>
</feature>
<evidence type="ECO:0000256" key="4">
    <source>
        <dbReference type="ARBA" id="ARBA00022989"/>
    </source>
</evidence>
<feature type="transmembrane region" description="Helical" evidence="6">
    <location>
        <begin position="190"/>
        <end position="210"/>
    </location>
</feature>
<evidence type="ECO:0000256" key="1">
    <source>
        <dbReference type="ARBA" id="ARBA00004651"/>
    </source>
</evidence>
<dbReference type="EMBL" id="JADKYB010000010">
    <property type="protein sequence ID" value="MBM9506886.1"/>
    <property type="molecule type" value="Genomic_DNA"/>
</dbReference>
<evidence type="ECO:0000259" key="7">
    <source>
        <dbReference type="PROSITE" id="PS50850"/>
    </source>
</evidence>
<keyword evidence="5 6" id="KW-0472">Membrane</keyword>
<dbReference type="InterPro" id="IPR011701">
    <property type="entry name" value="MFS"/>
</dbReference>
<dbReference type="InterPro" id="IPR036259">
    <property type="entry name" value="MFS_trans_sf"/>
</dbReference>
<dbReference type="PANTHER" id="PTHR43791:SF36">
    <property type="entry name" value="TRANSPORTER, PUTATIVE (AFU_ORTHOLOGUE AFUA_6G08340)-RELATED"/>
    <property type="match status" value="1"/>
</dbReference>
<evidence type="ECO:0000256" key="2">
    <source>
        <dbReference type="ARBA" id="ARBA00022448"/>
    </source>
</evidence>
<dbReference type="PROSITE" id="PS50850">
    <property type="entry name" value="MFS"/>
    <property type="match status" value="1"/>
</dbReference>
<dbReference type="InterPro" id="IPR020846">
    <property type="entry name" value="MFS_dom"/>
</dbReference>
<evidence type="ECO:0000256" key="3">
    <source>
        <dbReference type="ARBA" id="ARBA00022692"/>
    </source>
</evidence>
<feature type="transmembrane region" description="Helical" evidence="6">
    <location>
        <begin position="649"/>
        <end position="668"/>
    </location>
</feature>
<dbReference type="Gene3D" id="1.20.1250.20">
    <property type="entry name" value="MFS general substrate transporter like domains"/>
    <property type="match status" value="2"/>
</dbReference>
<comment type="subcellular location">
    <subcellularLocation>
        <location evidence="1">Cell membrane</location>
        <topology evidence="1">Multi-pass membrane protein</topology>
    </subcellularLocation>
</comment>
<dbReference type="RefSeq" id="WP_205358743.1">
    <property type="nucleotide sequence ID" value="NZ_JADKYB010000010.1"/>
</dbReference>
<feature type="domain" description="Major facilitator superfamily (MFS) profile" evidence="7">
    <location>
        <begin position="35"/>
        <end position="466"/>
    </location>
</feature>
<dbReference type="Pfam" id="PF07690">
    <property type="entry name" value="MFS_1"/>
    <property type="match status" value="1"/>
</dbReference>
<keyword evidence="9" id="KW-1185">Reference proteome</keyword>
<keyword evidence="3 6" id="KW-0812">Transmembrane</keyword>
<dbReference type="SUPFAM" id="SSF103473">
    <property type="entry name" value="MFS general substrate transporter"/>
    <property type="match status" value="1"/>
</dbReference>
<feature type="transmembrane region" description="Helical" evidence="6">
    <location>
        <begin position="68"/>
        <end position="91"/>
    </location>
</feature>
<feature type="transmembrane region" description="Helical" evidence="6">
    <location>
        <begin position="298"/>
        <end position="315"/>
    </location>
</feature>
<evidence type="ECO:0000313" key="8">
    <source>
        <dbReference type="EMBL" id="MBM9506886.1"/>
    </source>
</evidence>
<evidence type="ECO:0000256" key="6">
    <source>
        <dbReference type="SAM" id="Phobius"/>
    </source>
</evidence>
<feature type="transmembrane region" description="Helical" evidence="6">
    <location>
        <begin position="31"/>
        <end position="48"/>
    </location>
</feature>
<organism evidence="8 9">
    <name type="scientific">Actinacidiphila acididurans</name>
    <dbReference type="NCBI Taxonomy" id="2784346"/>
    <lineage>
        <taxon>Bacteria</taxon>
        <taxon>Bacillati</taxon>
        <taxon>Actinomycetota</taxon>
        <taxon>Actinomycetes</taxon>
        <taxon>Kitasatosporales</taxon>
        <taxon>Streptomycetaceae</taxon>
        <taxon>Actinacidiphila</taxon>
    </lineage>
</organism>
<gene>
    <name evidence="8" type="ORF">ITX44_20515</name>
</gene>
<dbReference type="PANTHER" id="PTHR43791">
    <property type="entry name" value="PERMEASE-RELATED"/>
    <property type="match status" value="1"/>
</dbReference>